<dbReference type="RefSeq" id="XP_062623319.1">
    <property type="nucleotide sequence ID" value="XM_062767335.1"/>
</dbReference>
<sequence>MTPGKDQTAPPAALEHTAAPAAEKLRAILHERKRKRQLAEAARSTSSGTQAPPTASVASAAPSAAPTLALVPASEPSPARKKIRHNEPTSSETSIVHSLPPAPDFKTSLAEAKRLAPQLGHLSIQDDGTVTGLHVTELLSLLQNLDLTPGSIQHAETTCKEQEQRGKKRRLDEDGAVPEQLDEDRSVQENPDCLDDTIEGYQVYVAKPAPRAAWAGVLGRNPTALSPAGSVELQATQEEVQPSLAAYLKATMRMPPLLRVDPALLNAALTPGGKNGHTRSGHGQMLANHGAVAFHGDNLLSLTVGLATEAIYPGFSCGAQSLLRDIHEANATQRLIAIGLGLHKKMCLGNAGKRAKEAVWQAEHSLGLVLEGFFLAILLTHGIEVTLAYSTLCFGQSLEYIYDMMATDAVSESSDSREWREAISGAGMFDVLKWLEGVTSLGVKVETHDGRVTVRIWCQWGQELLRGMAEHGSVDVARGLASLQIIRQMYTLVPQTWRDLM</sequence>
<dbReference type="Proteomes" id="UP000827549">
    <property type="component" value="Chromosome 1"/>
</dbReference>
<dbReference type="GeneID" id="87804133"/>
<dbReference type="SUPFAM" id="SSF69065">
    <property type="entry name" value="RNase III domain-like"/>
    <property type="match status" value="1"/>
</dbReference>
<feature type="domain" description="RNase III" evidence="2">
    <location>
        <begin position="258"/>
        <end position="382"/>
    </location>
</feature>
<name>A0AAF0Y055_9TREE</name>
<dbReference type="Gene3D" id="1.10.1520.10">
    <property type="entry name" value="Ribonuclease III domain"/>
    <property type="match status" value="1"/>
</dbReference>
<evidence type="ECO:0000259" key="2">
    <source>
        <dbReference type="PROSITE" id="PS50142"/>
    </source>
</evidence>
<protein>
    <recommendedName>
        <fullName evidence="2">RNase III domain-containing protein</fullName>
    </recommendedName>
</protein>
<feature type="region of interest" description="Disordered" evidence="1">
    <location>
        <begin position="156"/>
        <end position="190"/>
    </location>
</feature>
<organism evidence="3 4">
    <name type="scientific">Vanrija pseudolonga</name>
    <dbReference type="NCBI Taxonomy" id="143232"/>
    <lineage>
        <taxon>Eukaryota</taxon>
        <taxon>Fungi</taxon>
        <taxon>Dikarya</taxon>
        <taxon>Basidiomycota</taxon>
        <taxon>Agaricomycotina</taxon>
        <taxon>Tremellomycetes</taxon>
        <taxon>Trichosporonales</taxon>
        <taxon>Trichosporonaceae</taxon>
        <taxon>Vanrija</taxon>
    </lineage>
</organism>
<dbReference type="InterPro" id="IPR000999">
    <property type="entry name" value="RNase_III_dom"/>
</dbReference>
<dbReference type="GO" id="GO:0006396">
    <property type="term" value="P:RNA processing"/>
    <property type="evidence" value="ECO:0007669"/>
    <property type="project" value="InterPro"/>
</dbReference>
<keyword evidence="4" id="KW-1185">Reference proteome</keyword>
<reference evidence="3" key="1">
    <citation type="submission" date="2023-10" db="EMBL/GenBank/DDBJ databases">
        <authorList>
            <person name="Noh H."/>
        </authorList>
    </citation>
    <scope>NUCLEOTIDE SEQUENCE</scope>
    <source>
        <strain evidence="3">DUCC4014</strain>
    </source>
</reference>
<dbReference type="GO" id="GO:0004525">
    <property type="term" value="F:ribonuclease III activity"/>
    <property type="evidence" value="ECO:0007669"/>
    <property type="project" value="InterPro"/>
</dbReference>
<accession>A0AAF0Y055</accession>
<evidence type="ECO:0000313" key="4">
    <source>
        <dbReference type="Proteomes" id="UP000827549"/>
    </source>
</evidence>
<feature type="compositionally biased region" description="Basic and acidic residues" evidence="1">
    <location>
        <begin position="157"/>
        <end position="173"/>
    </location>
</feature>
<evidence type="ECO:0000313" key="3">
    <source>
        <dbReference type="EMBL" id="WOO77287.1"/>
    </source>
</evidence>
<proteinExistence type="predicted"/>
<dbReference type="EMBL" id="CP086714">
    <property type="protein sequence ID" value="WOO77287.1"/>
    <property type="molecule type" value="Genomic_DNA"/>
</dbReference>
<gene>
    <name evidence="3" type="ORF">LOC62_01G000875</name>
</gene>
<dbReference type="PROSITE" id="PS50142">
    <property type="entry name" value="RNASE_3_2"/>
    <property type="match status" value="1"/>
</dbReference>
<feature type="region of interest" description="Disordered" evidence="1">
    <location>
        <begin position="32"/>
        <end position="104"/>
    </location>
</feature>
<evidence type="ECO:0000256" key="1">
    <source>
        <dbReference type="SAM" id="MobiDB-lite"/>
    </source>
</evidence>
<feature type="compositionally biased region" description="Low complexity" evidence="1">
    <location>
        <begin position="51"/>
        <end position="74"/>
    </location>
</feature>
<dbReference type="AlphaFoldDB" id="A0AAF0Y055"/>
<dbReference type="InterPro" id="IPR036389">
    <property type="entry name" value="RNase_III_sf"/>
</dbReference>